<dbReference type="GO" id="GO:0015628">
    <property type="term" value="P:protein secretion by the type II secretion system"/>
    <property type="evidence" value="ECO:0007669"/>
    <property type="project" value="TreeGrafter"/>
</dbReference>
<feature type="transmembrane region" description="Helical" evidence="1">
    <location>
        <begin position="20"/>
        <end position="43"/>
    </location>
</feature>
<dbReference type="InterPro" id="IPR051675">
    <property type="entry name" value="Endo/Exo/Phosphatase_dom_1"/>
</dbReference>
<reference evidence="3" key="2">
    <citation type="journal article" date="2021" name="PeerJ">
        <title>Extensive microbial diversity within the chicken gut microbiome revealed by metagenomics and culture.</title>
        <authorList>
            <person name="Gilroy R."/>
            <person name="Ravi A."/>
            <person name="Getino M."/>
            <person name="Pursley I."/>
            <person name="Horton D.L."/>
            <person name="Alikhan N.F."/>
            <person name="Baker D."/>
            <person name="Gharbi K."/>
            <person name="Hall N."/>
            <person name="Watson M."/>
            <person name="Adriaenssens E.M."/>
            <person name="Foster-Nyarko E."/>
            <person name="Jarju S."/>
            <person name="Secka A."/>
            <person name="Antonio M."/>
            <person name="Oren A."/>
            <person name="Chaudhuri R.R."/>
            <person name="La Ragione R."/>
            <person name="Hildebrand F."/>
            <person name="Pallen M.J."/>
        </authorList>
    </citation>
    <scope>NUCLEOTIDE SEQUENCE</scope>
    <source>
        <strain evidence="3">2830</strain>
    </source>
</reference>
<dbReference type="NCBIfam" id="TIGR00426">
    <property type="entry name" value="competence protein ComEA helix-hairpin-helix repeat region"/>
    <property type="match status" value="1"/>
</dbReference>
<dbReference type="SUPFAM" id="SSF47781">
    <property type="entry name" value="RuvA domain 2-like"/>
    <property type="match status" value="1"/>
</dbReference>
<dbReference type="InterPro" id="IPR010994">
    <property type="entry name" value="RuvA_2-like"/>
</dbReference>
<dbReference type="Proteomes" id="UP000824124">
    <property type="component" value="Unassembled WGS sequence"/>
</dbReference>
<proteinExistence type="predicted"/>
<reference evidence="3" key="1">
    <citation type="submission" date="2020-10" db="EMBL/GenBank/DDBJ databases">
        <authorList>
            <person name="Gilroy R."/>
        </authorList>
    </citation>
    <scope>NUCLEOTIDE SEQUENCE</scope>
    <source>
        <strain evidence="3">2830</strain>
    </source>
</reference>
<dbReference type="EMBL" id="DVMH01000026">
    <property type="protein sequence ID" value="HIU10595.1"/>
    <property type="molecule type" value="Genomic_DNA"/>
</dbReference>
<dbReference type="GO" id="GO:0015627">
    <property type="term" value="C:type II protein secretion system complex"/>
    <property type="evidence" value="ECO:0007669"/>
    <property type="project" value="TreeGrafter"/>
</dbReference>
<sequence>MEKENIDESQAAKPKYRLDARYLIAVPVILLLCFGLGAQYMAYLSGLQPDAVQAANIRAVDAFSAEHDDEEVIVLLSGEIVRKGYYAIGSKTTLRDLLEFAGLKATSDVTGVDFSHQPQHGDAYHIKSSNDPLDVTPWLVNDLQPANSAVTETDGNLINLNTATSEELQQLPGIGEVKAQAIIDYRIKHNGFRYKEDLLGVEGIGSKTYEKLIDQVTV</sequence>
<accession>A0A9D1HKV1</accession>
<dbReference type="Pfam" id="PF12836">
    <property type="entry name" value="HHH_3"/>
    <property type="match status" value="1"/>
</dbReference>
<dbReference type="InterPro" id="IPR003583">
    <property type="entry name" value="Hlx-hairpin-Hlx_DNA-bd_motif"/>
</dbReference>
<evidence type="ECO:0000313" key="4">
    <source>
        <dbReference type="Proteomes" id="UP000824124"/>
    </source>
</evidence>
<keyword evidence="1" id="KW-1133">Transmembrane helix</keyword>
<dbReference type="SMART" id="SM00278">
    <property type="entry name" value="HhH1"/>
    <property type="match status" value="2"/>
</dbReference>
<organism evidence="3 4">
    <name type="scientific">Candidatus Avidehalobacter gallistercoris</name>
    <dbReference type="NCBI Taxonomy" id="2840694"/>
    <lineage>
        <taxon>Bacteria</taxon>
        <taxon>Bacillati</taxon>
        <taxon>Bacillota</taxon>
        <taxon>Clostridia</taxon>
        <taxon>Eubacteriales</taxon>
        <taxon>Peptococcaceae</taxon>
        <taxon>Peptococcaceae incertae sedis</taxon>
        <taxon>Candidatus Avidehalobacter</taxon>
    </lineage>
</organism>
<dbReference type="GO" id="GO:0003677">
    <property type="term" value="F:DNA binding"/>
    <property type="evidence" value="ECO:0007669"/>
    <property type="project" value="UniProtKB-KW"/>
</dbReference>
<keyword evidence="1" id="KW-0812">Transmembrane</keyword>
<feature type="domain" description="Helix-hairpin-helix DNA-binding motif class 1" evidence="2">
    <location>
        <begin position="196"/>
        <end position="215"/>
    </location>
</feature>
<protein>
    <submittedName>
        <fullName evidence="3">ComEA family DNA-binding protein</fullName>
    </submittedName>
</protein>
<keyword evidence="3" id="KW-0238">DNA-binding</keyword>
<dbReference type="PANTHER" id="PTHR21180:SF32">
    <property type="entry name" value="ENDONUCLEASE_EXONUCLEASE_PHOSPHATASE FAMILY DOMAIN-CONTAINING PROTEIN 1"/>
    <property type="match status" value="1"/>
</dbReference>
<dbReference type="AlphaFoldDB" id="A0A9D1HKV1"/>
<feature type="domain" description="Helix-hairpin-helix DNA-binding motif class 1" evidence="2">
    <location>
        <begin position="166"/>
        <end position="185"/>
    </location>
</feature>
<dbReference type="Gene3D" id="1.10.150.320">
    <property type="entry name" value="Photosystem II 12 kDa extrinsic protein"/>
    <property type="match status" value="1"/>
</dbReference>
<dbReference type="InterPro" id="IPR004509">
    <property type="entry name" value="Competence_ComEA_HhH"/>
</dbReference>
<evidence type="ECO:0000259" key="2">
    <source>
        <dbReference type="SMART" id="SM00278"/>
    </source>
</evidence>
<gene>
    <name evidence="3" type="ORF">IAB00_05065</name>
</gene>
<dbReference type="GO" id="GO:0006281">
    <property type="term" value="P:DNA repair"/>
    <property type="evidence" value="ECO:0007669"/>
    <property type="project" value="InterPro"/>
</dbReference>
<dbReference type="PANTHER" id="PTHR21180">
    <property type="entry name" value="ENDONUCLEASE/EXONUCLEASE/PHOSPHATASE FAMILY DOMAIN-CONTAINING PROTEIN 1"/>
    <property type="match status" value="1"/>
</dbReference>
<keyword evidence="1" id="KW-0472">Membrane</keyword>
<evidence type="ECO:0000256" key="1">
    <source>
        <dbReference type="SAM" id="Phobius"/>
    </source>
</evidence>
<comment type="caution">
    <text evidence="3">The sequence shown here is derived from an EMBL/GenBank/DDBJ whole genome shotgun (WGS) entry which is preliminary data.</text>
</comment>
<name>A0A9D1HKV1_9FIRM</name>
<evidence type="ECO:0000313" key="3">
    <source>
        <dbReference type="EMBL" id="HIU10595.1"/>
    </source>
</evidence>